<proteinExistence type="predicted"/>
<dbReference type="EMBL" id="CM004466">
    <property type="protein sequence ID" value="OCT99893.1"/>
    <property type="molecule type" value="Genomic_DNA"/>
</dbReference>
<evidence type="ECO:0000313" key="2">
    <source>
        <dbReference type="Proteomes" id="UP000694892"/>
    </source>
</evidence>
<protein>
    <submittedName>
        <fullName evidence="1">Uncharacterized protein</fullName>
    </submittedName>
</protein>
<organism evidence="1 2">
    <name type="scientific">Xenopus laevis</name>
    <name type="common">African clawed frog</name>
    <dbReference type="NCBI Taxonomy" id="8355"/>
    <lineage>
        <taxon>Eukaryota</taxon>
        <taxon>Metazoa</taxon>
        <taxon>Chordata</taxon>
        <taxon>Craniata</taxon>
        <taxon>Vertebrata</taxon>
        <taxon>Euteleostomi</taxon>
        <taxon>Amphibia</taxon>
        <taxon>Batrachia</taxon>
        <taxon>Anura</taxon>
        <taxon>Pipoidea</taxon>
        <taxon>Pipidae</taxon>
        <taxon>Xenopodinae</taxon>
        <taxon>Xenopus</taxon>
        <taxon>Xenopus</taxon>
    </lineage>
</organism>
<evidence type="ECO:0000313" key="1">
    <source>
        <dbReference type="EMBL" id="OCT99893.1"/>
    </source>
</evidence>
<dbReference type="AlphaFoldDB" id="A0A974DXS9"/>
<reference evidence="2" key="1">
    <citation type="journal article" date="2016" name="Nature">
        <title>Genome evolution in the allotetraploid frog Xenopus laevis.</title>
        <authorList>
            <person name="Session A.M."/>
            <person name="Uno Y."/>
            <person name="Kwon T."/>
            <person name="Chapman J.A."/>
            <person name="Toyoda A."/>
            <person name="Takahashi S."/>
            <person name="Fukui A."/>
            <person name="Hikosaka A."/>
            <person name="Suzuki A."/>
            <person name="Kondo M."/>
            <person name="van Heeringen S.J."/>
            <person name="Quigley I."/>
            <person name="Heinz S."/>
            <person name="Ogino H."/>
            <person name="Ochi H."/>
            <person name="Hellsten U."/>
            <person name="Lyons J.B."/>
            <person name="Simakov O."/>
            <person name="Putnam N."/>
            <person name="Stites J."/>
            <person name="Kuroki Y."/>
            <person name="Tanaka T."/>
            <person name="Michiue T."/>
            <person name="Watanabe M."/>
            <person name="Bogdanovic O."/>
            <person name="Lister R."/>
            <person name="Georgiou G."/>
            <person name="Paranjpe S.S."/>
            <person name="van Kruijsbergen I."/>
            <person name="Shu S."/>
            <person name="Carlson J."/>
            <person name="Kinoshita T."/>
            <person name="Ohta Y."/>
            <person name="Mawaribuchi S."/>
            <person name="Jenkins J."/>
            <person name="Grimwood J."/>
            <person name="Schmutz J."/>
            <person name="Mitros T."/>
            <person name="Mozaffari S.V."/>
            <person name="Suzuki Y."/>
            <person name="Haramoto Y."/>
            <person name="Yamamoto T.S."/>
            <person name="Takagi C."/>
            <person name="Heald R."/>
            <person name="Miller K."/>
            <person name="Haudenschild C."/>
            <person name="Kitzman J."/>
            <person name="Nakayama T."/>
            <person name="Izutsu Y."/>
            <person name="Robert J."/>
            <person name="Fortriede J."/>
            <person name="Burns K."/>
            <person name="Lotay V."/>
            <person name="Karimi K."/>
            <person name="Yasuoka Y."/>
            <person name="Dichmann D.S."/>
            <person name="Flajnik M.F."/>
            <person name="Houston D.W."/>
            <person name="Shendure J."/>
            <person name="DuPasquier L."/>
            <person name="Vize P.D."/>
            <person name="Zorn A.M."/>
            <person name="Ito M."/>
            <person name="Marcotte E.M."/>
            <person name="Wallingford J.B."/>
            <person name="Ito Y."/>
            <person name="Asashima M."/>
            <person name="Ueno N."/>
            <person name="Matsuda Y."/>
            <person name="Veenstra G.J."/>
            <person name="Fujiyama A."/>
            <person name="Harland R.M."/>
            <person name="Taira M."/>
            <person name="Rokhsar D.S."/>
        </authorList>
    </citation>
    <scope>NUCLEOTIDE SEQUENCE [LARGE SCALE GENOMIC DNA]</scope>
    <source>
        <strain evidence="2">J</strain>
    </source>
</reference>
<sequence>MFHTTLASVWAVYHTERLIADVQFTTLALVVWDVTATQCHFRNMSQECNLNTTEQGNKCRQAVCHTVSVVIK</sequence>
<name>A0A974DXS9_XENLA</name>
<accession>A0A974DXS9</accession>
<gene>
    <name evidence="1" type="ORF">XELAEV_18005677mg</name>
</gene>
<dbReference type="Proteomes" id="UP000694892">
    <property type="component" value="Chromosome 1L"/>
</dbReference>